<protein>
    <submittedName>
        <fullName evidence="2">Uncharacterized protein</fullName>
    </submittedName>
</protein>
<feature type="compositionally biased region" description="Basic and acidic residues" evidence="1">
    <location>
        <begin position="124"/>
        <end position="136"/>
    </location>
</feature>
<feature type="compositionally biased region" description="Acidic residues" evidence="1">
    <location>
        <begin position="1"/>
        <end position="11"/>
    </location>
</feature>
<organism evidence="2 3">
    <name type="scientific">Flexivirga endophytica</name>
    <dbReference type="NCBI Taxonomy" id="1849103"/>
    <lineage>
        <taxon>Bacteria</taxon>
        <taxon>Bacillati</taxon>
        <taxon>Actinomycetota</taxon>
        <taxon>Actinomycetes</taxon>
        <taxon>Micrococcales</taxon>
        <taxon>Dermacoccaceae</taxon>
        <taxon>Flexivirga</taxon>
    </lineage>
</organism>
<dbReference type="EMBL" id="BMHI01000001">
    <property type="protein sequence ID" value="GGB20616.1"/>
    <property type="molecule type" value="Genomic_DNA"/>
</dbReference>
<sequence length="150" mass="15521">MTPDEPSDTSDEQSGPASVADEAMRLAEAFAVWAQNSKLAAEATVDDSARDDATANTAPVPERHRSTAGCDCAQGTAVEAVCRMCPVCRLAGVVQAVQPDLLDRVADLLGVVAGGLHTAAQQRRTADAPTKDERDTSGGVDVPVTGEDDD</sequence>
<feature type="region of interest" description="Disordered" evidence="1">
    <location>
        <begin position="1"/>
        <end position="20"/>
    </location>
</feature>
<reference evidence="2" key="2">
    <citation type="submission" date="2020-09" db="EMBL/GenBank/DDBJ databases">
        <authorList>
            <person name="Sun Q."/>
            <person name="Zhou Y."/>
        </authorList>
    </citation>
    <scope>NUCLEOTIDE SEQUENCE</scope>
    <source>
        <strain evidence="2">CGMCC 1.15085</strain>
    </source>
</reference>
<evidence type="ECO:0000313" key="3">
    <source>
        <dbReference type="Proteomes" id="UP000636793"/>
    </source>
</evidence>
<dbReference type="RefSeq" id="WP_188835633.1">
    <property type="nucleotide sequence ID" value="NZ_BMHI01000001.1"/>
</dbReference>
<name>A0A916SXJ1_9MICO</name>
<evidence type="ECO:0000313" key="2">
    <source>
        <dbReference type="EMBL" id="GGB20616.1"/>
    </source>
</evidence>
<feature type="region of interest" description="Disordered" evidence="1">
    <location>
        <begin position="119"/>
        <end position="150"/>
    </location>
</feature>
<comment type="caution">
    <text evidence="2">The sequence shown here is derived from an EMBL/GenBank/DDBJ whole genome shotgun (WGS) entry which is preliminary data.</text>
</comment>
<keyword evidence="3" id="KW-1185">Reference proteome</keyword>
<reference evidence="2" key="1">
    <citation type="journal article" date="2014" name="Int. J. Syst. Evol. Microbiol.">
        <title>Complete genome sequence of Corynebacterium casei LMG S-19264T (=DSM 44701T), isolated from a smear-ripened cheese.</title>
        <authorList>
            <consortium name="US DOE Joint Genome Institute (JGI-PGF)"/>
            <person name="Walter F."/>
            <person name="Albersmeier A."/>
            <person name="Kalinowski J."/>
            <person name="Ruckert C."/>
        </authorList>
    </citation>
    <scope>NUCLEOTIDE SEQUENCE</scope>
    <source>
        <strain evidence="2">CGMCC 1.15085</strain>
    </source>
</reference>
<evidence type="ECO:0000256" key="1">
    <source>
        <dbReference type="SAM" id="MobiDB-lite"/>
    </source>
</evidence>
<feature type="region of interest" description="Disordered" evidence="1">
    <location>
        <begin position="42"/>
        <end position="67"/>
    </location>
</feature>
<dbReference type="Proteomes" id="UP000636793">
    <property type="component" value="Unassembled WGS sequence"/>
</dbReference>
<gene>
    <name evidence="2" type="ORF">GCM10011492_08180</name>
</gene>
<proteinExistence type="predicted"/>
<dbReference type="AlphaFoldDB" id="A0A916SXJ1"/>
<accession>A0A916SXJ1</accession>